<dbReference type="RefSeq" id="WP_102629545.1">
    <property type="nucleotide sequence ID" value="NZ_PDOH01000056.1"/>
</dbReference>
<keyword evidence="4" id="KW-0645">Protease</keyword>
<keyword evidence="2" id="KW-0378">Hydrolase</keyword>
<keyword evidence="5" id="KW-1185">Reference proteome</keyword>
<protein>
    <submittedName>
        <fullName evidence="4">D-alanyl-D-alanine carboxypeptidase/D-alanyl-D-alanine-endopeptidase</fullName>
    </submittedName>
</protein>
<name>A0A2N7TH86_9GAMM</name>
<evidence type="ECO:0000256" key="2">
    <source>
        <dbReference type="ARBA" id="ARBA00022801"/>
    </source>
</evidence>
<dbReference type="Pfam" id="PF02113">
    <property type="entry name" value="Peptidase_S13"/>
    <property type="match status" value="1"/>
</dbReference>
<dbReference type="NCBIfam" id="TIGR00666">
    <property type="entry name" value="PBP4"/>
    <property type="match status" value="1"/>
</dbReference>
<keyword evidence="4" id="KW-0121">Carboxypeptidase</keyword>
<gene>
    <name evidence="4" type="primary">dacB</name>
    <name evidence="4" type="ORF">C1H66_19560</name>
</gene>
<dbReference type="AlphaFoldDB" id="A0A2N7TH86"/>
<dbReference type="OrthoDB" id="9802627at2"/>
<dbReference type="InterPro" id="IPR000667">
    <property type="entry name" value="Peptidase_S13"/>
</dbReference>
<dbReference type="GO" id="GO:0004185">
    <property type="term" value="F:serine-type carboxypeptidase activity"/>
    <property type="evidence" value="ECO:0007669"/>
    <property type="project" value="InterPro"/>
</dbReference>
<evidence type="ECO:0000313" key="5">
    <source>
        <dbReference type="Proteomes" id="UP000235346"/>
    </source>
</evidence>
<dbReference type="EMBL" id="PNRE01000090">
    <property type="protein sequence ID" value="PMR67529.1"/>
    <property type="molecule type" value="Genomic_DNA"/>
</dbReference>
<dbReference type="SUPFAM" id="SSF56601">
    <property type="entry name" value="beta-lactamase/transpeptidase-like"/>
    <property type="match status" value="1"/>
</dbReference>
<keyword evidence="3" id="KW-0732">Signal</keyword>
<dbReference type="Gene3D" id="3.50.80.20">
    <property type="entry name" value="D-Ala-D-Ala carboxypeptidase C, peptidase S13"/>
    <property type="match status" value="1"/>
</dbReference>
<feature type="signal peptide" evidence="3">
    <location>
        <begin position="1"/>
        <end position="22"/>
    </location>
</feature>
<dbReference type="InterPro" id="IPR012338">
    <property type="entry name" value="Beta-lactam/transpept-like"/>
</dbReference>
<evidence type="ECO:0000256" key="3">
    <source>
        <dbReference type="SAM" id="SignalP"/>
    </source>
</evidence>
<evidence type="ECO:0000313" key="4">
    <source>
        <dbReference type="EMBL" id="PMR67529.1"/>
    </source>
</evidence>
<evidence type="ECO:0000256" key="1">
    <source>
        <dbReference type="ARBA" id="ARBA00006096"/>
    </source>
</evidence>
<dbReference type="GO" id="GO:0006508">
    <property type="term" value="P:proteolysis"/>
    <property type="evidence" value="ECO:0007669"/>
    <property type="project" value="InterPro"/>
</dbReference>
<dbReference type="PANTHER" id="PTHR30023">
    <property type="entry name" value="D-ALANYL-D-ALANINE CARBOXYPEPTIDASE"/>
    <property type="match status" value="1"/>
</dbReference>
<dbReference type="Gene3D" id="3.40.710.10">
    <property type="entry name" value="DD-peptidase/beta-lactamase superfamily"/>
    <property type="match status" value="1"/>
</dbReference>
<dbReference type="PRINTS" id="PR00922">
    <property type="entry name" value="DADACBPTASE3"/>
</dbReference>
<feature type="chain" id="PRO_5014614267" evidence="3">
    <location>
        <begin position="23"/>
        <end position="479"/>
    </location>
</feature>
<dbReference type="Proteomes" id="UP000235346">
    <property type="component" value="Unassembled WGS sequence"/>
</dbReference>
<reference evidence="4 5" key="1">
    <citation type="submission" date="2018-01" db="EMBL/GenBank/DDBJ databases">
        <title>Halomonas endophytica sp. nov., isolated from storage liquid in the stems of Populus euphratica.</title>
        <authorList>
            <person name="Chen C."/>
        </authorList>
    </citation>
    <scope>NUCLEOTIDE SEQUENCE [LARGE SCALE GENOMIC DNA]</scope>
    <source>
        <strain evidence="4 5">DSM 26881</strain>
    </source>
</reference>
<sequence>MLQRLLSISLLCLLLVSPLVQANGFARLAELGERGFLIGAEARLLDSRDVLGAIEPQRQLSPASVTKAYLAAAALDHWGPQHRFTTRLVSDAELDANGVLRGDLVLDGGGDPALSTEDLWRLTQRLHQGGVRSVDGQLVVSQWRFGPVECITTDRCQAHSRVANAYSALLSSAGVNHGSWCVTVAPGPAAGEPARITSCDSQAAIVGIDNRVVTRPDDSGTQLNAERILDNDGDVMVVSGQISLDASPREIYRASSDPALQTARTLLAMLEQAGIEVREGATTSIAEPPASSRRLAEVEGLPLQELLLRTMNHSNNFMADLLALNLVETPRADLRLGGQAIEHFVGGIPDHGPLILRSGSGLTPENRTSAQGVNTLLESMFHRPALFPSFVASFQSPGNGVMRFMRRGSTTFQHHVMLKTGTLNQPVAVRALSGYFRTRSGRWGVFSVMVNGTSSTPWLNWAQVLDPLAEDLERMINEN</sequence>
<accession>A0A2N7TH86</accession>
<dbReference type="GO" id="GO:0000270">
    <property type="term" value="P:peptidoglycan metabolic process"/>
    <property type="evidence" value="ECO:0007669"/>
    <property type="project" value="TreeGrafter"/>
</dbReference>
<comment type="similarity">
    <text evidence="1">Belongs to the peptidase S13 family.</text>
</comment>
<dbReference type="PANTHER" id="PTHR30023:SF0">
    <property type="entry name" value="PENICILLIN-SENSITIVE CARBOXYPEPTIDASE A"/>
    <property type="match status" value="1"/>
</dbReference>
<organism evidence="4 5">
    <name type="scientific">Halomonas heilongjiangensis</name>
    <dbReference type="NCBI Taxonomy" id="1387883"/>
    <lineage>
        <taxon>Bacteria</taxon>
        <taxon>Pseudomonadati</taxon>
        <taxon>Pseudomonadota</taxon>
        <taxon>Gammaproteobacteria</taxon>
        <taxon>Oceanospirillales</taxon>
        <taxon>Halomonadaceae</taxon>
        <taxon>Halomonas</taxon>
    </lineage>
</organism>
<proteinExistence type="inferred from homology"/>
<comment type="caution">
    <text evidence="4">The sequence shown here is derived from an EMBL/GenBank/DDBJ whole genome shotgun (WGS) entry which is preliminary data.</text>
</comment>